<dbReference type="EMBL" id="QMFY01000014">
    <property type="protein sequence ID" value="RAV98898.1"/>
    <property type="molecule type" value="Genomic_DNA"/>
</dbReference>
<evidence type="ECO:0000313" key="5">
    <source>
        <dbReference type="Proteomes" id="UP000251889"/>
    </source>
</evidence>
<protein>
    <submittedName>
        <fullName evidence="4">Alcohol dehydrogenase</fullName>
    </submittedName>
</protein>
<dbReference type="OrthoDB" id="9787435at2"/>
<keyword evidence="5" id="KW-1185">Reference proteome</keyword>
<feature type="domain" description="Alcohol dehydrogenase-like N-terminal" evidence="3">
    <location>
        <begin position="27"/>
        <end position="128"/>
    </location>
</feature>
<dbReference type="InterPro" id="IPR013154">
    <property type="entry name" value="ADH-like_N"/>
</dbReference>
<dbReference type="PANTHER" id="PTHR43401:SF3">
    <property type="entry name" value="L-GALACTONATE-5-DEHYDROGENASE"/>
    <property type="match status" value="1"/>
</dbReference>
<dbReference type="GO" id="GO:0016491">
    <property type="term" value="F:oxidoreductase activity"/>
    <property type="evidence" value="ECO:0007669"/>
    <property type="project" value="UniProtKB-KW"/>
</dbReference>
<dbReference type="Gene3D" id="3.40.50.720">
    <property type="entry name" value="NAD(P)-binding Rossmann-like Domain"/>
    <property type="match status" value="1"/>
</dbReference>
<dbReference type="PANTHER" id="PTHR43401">
    <property type="entry name" value="L-THREONINE 3-DEHYDROGENASE"/>
    <property type="match status" value="1"/>
</dbReference>
<proteinExistence type="predicted"/>
<dbReference type="InterPro" id="IPR050129">
    <property type="entry name" value="Zn_alcohol_dh"/>
</dbReference>
<dbReference type="Pfam" id="PF00107">
    <property type="entry name" value="ADH_zinc_N"/>
    <property type="match status" value="1"/>
</dbReference>
<reference evidence="4 5" key="1">
    <citation type="submission" date="2018-06" db="EMBL/GenBank/DDBJ databases">
        <title>Chryseolinea flavus sp. nov., a member of the phylum Bacteroidetes isolated from soil.</title>
        <authorList>
            <person name="Li Y."/>
            <person name="Wang J."/>
        </authorList>
    </citation>
    <scope>NUCLEOTIDE SEQUENCE [LARGE SCALE GENOMIC DNA]</scope>
    <source>
        <strain evidence="4 5">SDU1-6</strain>
    </source>
</reference>
<keyword evidence="1" id="KW-0560">Oxidoreductase</keyword>
<comment type="caution">
    <text evidence="4">The sequence shown here is derived from an EMBL/GenBank/DDBJ whole genome shotgun (WGS) entry which is preliminary data.</text>
</comment>
<dbReference type="Pfam" id="PF08240">
    <property type="entry name" value="ADH_N"/>
    <property type="match status" value="1"/>
</dbReference>
<evidence type="ECO:0000259" key="3">
    <source>
        <dbReference type="Pfam" id="PF08240"/>
    </source>
</evidence>
<dbReference type="SUPFAM" id="SSF50129">
    <property type="entry name" value="GroES-like"/>
    <property type="match status" value="1"/>
</dbReference>
<accession>A0A364XWV2</accession>
<organism evidence="4 5">
    <name type="scientific">Pseudochryseolinea flava</name>
    <dbReference type="NCBI Taxonomy" id="2059302"/>
    <lineage>
        <taxon>Bacteria</taxon>
        <taxon>Pseudomonadati</taxon>
        <taxon>Bacteroidota</taxon>
        <taxon>Cytophagia</taxon>
        <taxon>Cytophagales</taxon>
        <taxon>Fulvivirgaceae</taxon>
        <taxon>Pseudochryseolinea</taxon>
    </lineage>
</organism>
<dbReference type="CDD" id="cd08261">
    <property type="entry name" value="Zn_ADH7"/>
    <property type="match status" value="1"/>
</dbReference>
<dbReference type="InterPro" id="IPR013149">
    <property type="entry name" value="ADH-like_C"/>
</dbReference>
<dbReference type="Proteomes" id="UP000251889">
    <property type="component" value="Unassembled WGS sequence"/>
</dbReference>
<feature type="domain" description="Alcohol dehydrogenase-like C-terminal" evidence="2">
    <location>
        <begin position="169"/>
        <end position="297"/>
    </location>
</feature>
<evidence type="ECO:0000313" key="4">
    <source>
        <dbReference type="EMBL" id="RAV98898.1"/>
    </source>
</evidence>
<name>A0A364XWV2_9BACT</name>
<evidence type="ECO:0000259" key="2">
    <source>
        <dbReference type="Pfam" id="PF00107"/>
    </source>
</evidence>
<sequence length="338" mass="37005">MKTLVCVKPGELQYATADQPQPSRGMSIIKVKRVGICGTDLHAFDGTQPYFNYPRILGHELAGELVYVDGAQEFSSGDAVTFIPYISCGQCIACRRGITNACVRISVCGVHCDGGMAEYYTVPSSLLVHGDGLSLDTLALIEPLAIGAHAVSRAGITPGEHVLIIGAGPIGLGAMEIVRSVGGKVIMLDVNNERLRFCKEQLDVAYTINGNDDHVQEYLEAITNGEMPTVIMDATGNLNAINNAFRYMAHGARYILVGLQKGDISFNHPEFHKREATLMSSRNATRSDFEHVVALVKRKKFNPVKLITHRVRFEEVKDRFHEWLNPTSGAIKVMVEFG</sequence>
<gene>
    <name evidence="4" type="ORF">DQQ10_21595</name>
</gene>
<dbReference type="InterPro" id="IPR036291">
    <property type="entry name" value="NAD(P)-bd_dom_sf"/>
</dbReference>
<dbReference type="SUPFAM" id="SSF51735">
    <property type="entry name" value="NAD(P)-binding Rossmann-fold domains"/>
    <property type="match status" value="1"/>
</dbReference>
<dbReference type="Gene3D" id="3.90.180.10">
    <property type="entry name" value="Medium-chain alcohol dehydrogenases, catalytic domain"/>
    <property type="match status" value="1"/>
</dbReference>
<dbReference type="RefSeq" id="WP_112749008.1">
    <property type="nucleotide sequence ID" value="NZ_QMFY01000014.1"/>
</dbReference>
<dbReference type="AlphaFoldDB" id="A0A364XWV2"/>
<dbReference type="InterPro" id="IPR011032">
    <property type="entry name" value="GroES-like_sf"/>
</dbReference>
<evidence type="ECO:0000256" key="1">
    <source>
        <dbReference type="ARBA" id="ARBA00023002"/>
    </source>
</evidence>